<dbReference type="PANTHER" id="PTHR21310:SF42">
    <property type="entry name" value="BIFUNCTIONAL AAC_APH"/>
    <property type="match status" value="1"/>
</dbReference>
<dbReference type="AlphaFoldDB" id="A0A7H8TED8"/>
<dbReference type="EMBL" id="CP056041">
    <property type="protein sequence ID" value="QKZ21745.1"/>
    <property type="molecule type" value="Genomic_DNA"/>
</dbReference>
<gene>
    <name evidence="2" type="ORF">HUT05_33030</name>
</gene>
<dbReference type="PANTHER" id="PTHR21310">
    <property type="entry name" value="AMINOGLYCOSIDE PHOSPHOTRANSFERASE-RELATED-RELATED"/>
    <property type="match status" value="1"/>
</dbReference>
<dbReference type="RefSeq" id="WP_176577233.1">
    <property type="nucleotide sequence ID" value="NZ_CBDRGH010000002.1"/>
</dbReference>
<proteinExistence type="predicted"/>
<dbReference type="GO" id="GO:0016740">
    <property type="term" value="F:transferase activity"/>
    <property type="evidence" value="ECO:0007669"/>
    <property type="project" value="UniProtKB-KW"/>
</dbReference>
<organism evidence="2 3">
    <name type="scientific">Streptomyces chartreusis</name>
    <dbReference type="NCBI Taxonomy" id="1969"/>
    <lineage>
        <taxon>Bacteria</taxon>
        <taxon>Bacillati</taxon>
        <taxon>Actinomycetota</taxon>
        <taxon>Actinomycetes</taxon>
        <taxon>Kitasatosporales</taxon>
        <taxon>Streptomycetaceae</taxon>
        <taxon>Streptomyces</taxon>
    </lineage>
</organism>
<dbReference type="CDD" id="cd05155">
    <property type="entry name" value="APH_ChoK_like_1"/>
    <property type="match status" value="1"/>
</dbReference>
<evidence type="ECO:0000313" key="2">
    <source>
        <dbReference type="EMBL" id="QKZ21745.1"/>
    </source>
</evidence>
<dbReference type="Gene3D" id="3.90.1200.10">
    <property type="match status" value="1"/>
</dbReference>
<dbReference type="SUPFAM" id="SSF56112">
    <property type="entry name" value="Protein kinase-like (PK-like)"/>
    <property type="match status" value="1"/>
</dbReference>
<feature type="domain" description="Aminoglycoside phosphotransferase" evidence="1">
    <location>
        <begin position="43"/>
        <end position="269"/>
    </location>
</feature>
<dbReference type="Proteomes" id="UP000509418">
    <property type="component" value="Chromosome"/>
</dbReference>
<evidence type="ECO:0000313" key="3">
    <source>
        <dbReference type="Proteomes" id="UP000509418"/>
    </source>
</evidence>
<dbReference type="Pfam" id="PF01636">
    <property type="entry name" value="APH"/>
    <property type="match status" value="1"/>
</dbReference>
<sequence length="315" mass="33388">MSSGRESFVGKMRADELDIDAALVGRLVAEQFPAWGGLAVRRVRSAGTDNAMYRLGDDMVVRLPRLPGGARQVDTEHRWLPRLAPRLPLAVPVPLAKGAPGAGYALPWGVYRWLDGENAHDAPLTELAKAADKLGRFVAALRQVDAAGGPPSWRGGPARKNDAHVRAAIRDLGAAGTLDAPAATAVWEDALRLPQWDQAPVWLHGDLLPGNLLTSAGRLTAVIDFGGLGVGDPAADTIAAWAVFDAEAREVFRAAADVDEATWARGRGWALCFGLMAEHYYGDTCGNGTNPMLASVARRAVGEVLAEVRPGRVSG</sequence>
<evidence type="ECO:0000259" key="1">
    <source>
        <dbReference type="Pfam" id="PF01636"/>
    </source>
</evidence>
<accession>A0A7H8TED8</accession>
<name>A0A7H8TED8_STRCX</name>
<keyword evidence="3" id="KW-1185">Reference proteome</keyword>
<dbReference type="InterPro" id="IPR002575">
    <property type="entry name" value="Aminoglycoside_PTrfase"/>
</dbReference>
<dbReference type="InterPro" id="IPR051678">
    <property type="entry name" value="AGP_Transferase"/>
</dbReference>
<dbReference type="InterPro" id="IPR011009">
    <property type="entry name" value="Kinase-like_dom_sf"/>
</dbReference>
<dbReference type="Gene3D" id="3.30.200.20">
    <property type="entry name" value="Phosphorylase Kinase, domain 1"/>
    <property type="match status" value="1"/>
</dbReference>
<keyword evidence="2" id="KW-0808">Transferase</keyword>
<dbReference type="SMR" id="A0A7H8TED8"/>
<protein>
    <submittedName>
        <fullName evidence="2">Aminoglycoside phosphotransferase family protein</fullName>
    </submittedName>
</protein>
<reference evidence="2 3" key="1">
    <citation type="submission" date="2020-06" db="EMBL/GenBank/DDBJ databases">
        <title>Genome mining for natural products.</title>
        <authorList>
            <person name="Zhang B."/>
            <person name="Shi J."/>
            <person name="Ge H."/>
        </authorList>
    </citation>
    <scope>NUCLEOTIDE SEQUENCE [LARGE SCALE GENOMIC DNA]</scope>
    <source>
        <strain evidence="2 3">NA02069</strain>
    </source>
</reference>